<evidence type="ECO:0000256" key="2">
    <source>
        <dbReference type="ARBA" id="ARBA00022679"/>
    </source>
</evidence>
<reference evidence="4 5" key="1">
    <citation type="submission" date="2016-10" db="EMBL/GenBank/DDBJ databases">
        <authorList>
            <person name="de Groot N.N."/>
        </authorList>
    </citation>
    <scope>NUCLEOTIDE SEQUENCE [LARGE SCALE GENOMIC DNA]</scope>
    <source>
        <strain evidence="4 5">MON 2.2</strain>
    </source>
</reference>
<protein>
    <submittedName>
        <fullName evidence="4">Glycosyltransferase involved in cell wall bisynthesis</fullName>
    </submittedName>
</protein>
<sequence length="401" mass="42832">MSHRRVTLVSDYSFDTLGGAETALFEQARALASRAEVTVVAPLSARMPELARGSAATVVGVPARVRLPGLGLPLVPNTGAVRDRLRRLLRERGSDVVHLHSEFGLAAAATAVAHELGLPVVQTVHTFFWQTTWPVQRLLAVGAPRFHRALTGLASTTVRLDARPGNSALRNMTLTQAGTVERVLSPSAHQAETLRRAGLPHVDVVPNALGTPVSGARVLERVDGPLTVLWIGRLVPEKRPLSFLRAGLEAVGRLGPGRLRLLVVGDGEQLAEARSLVAGCPDVELLGRQPHARVLELLAQAHLCALTSVGWDNQPMTVVEAVSSLRGVLYCDPALTEGLTSAGILSPAPEDRLADTLVRLVHHPEEVVAASAGAEQDRLEFAPSTFADRAMASYDLARHRL</sequence>
<dbReference type="PANTHER" id="PTHR45947:SF13">
    <property type="entry name" value="TRANSFERASE"/>
    <property type="match status" value="1"/>
</dbReference>
<evidence type="ECO:0000313" key="4">
    <source>
        <dbReference type="EMBL" id="SDE63932.1"/>
    </source>
</evidence>
<gene>
    <name evidence="4" type="ORF">SAMN04489747_3970</name>
</gene>
<proteinExistence type="predicted"/>
<dbReference type="OrthoDB" id="9802525at2"/>
<dbReference type="CDD" id="cd03801">
    <property type="entry name" value="GT4_PimA-like"/>
    <property type="match status" value="1"/>
</dbReference>
<keyword evidence="1" id="KW-0328">Glycosyltransferase</keyword>
<dbReference type="Proteomes" id="UP000198546">
    <property type="component" value="Chromosome i"/>
</dbReference>
<dbReference type="Pfam" id="PF13692">
    <property type="entry name" value="Glyco_trans_1_4"/>
    <property type="match status" value="1"/>
</dbReference>
<evidence type="ECO:0000259" key="3">
    <source>
        <dbReference type="Pfam" id="PF13439"/>
    </source>
</evidence>
<dbReference type="Pfam" id="PF13439">
    <property type="entry name" value="Glyco_transf_4"/>
    <property type="match status" value="1"/>
</dbReference>
<dbReference type="GO" id="GO:0016757">
    <property type="term" value="F:glycosyltransferase activity"/>
    <property type="evidence" value="ECO:0007669"/>
    <property type="project" value="UniProtKB-KW"/>
</dbReference>
<dbReference type="RefSeq" id="WP_090595887.1">
    <property type="nucleotide sequence ID" value="NZ_LT629688.1"/>
</dbReference>
<dbReference type="InterPro" id="IPR028098">
    <property type="entry name" value="Glyco_trans_4-like_N"/>
</dbReference>
<dbReference type="EMBL" id="LT629688">
    <property type="protein sequence ID" value="SDE63932.1"/>
    <property type="molecule type" value="Genomic_DNA"/>
</dbReference>
<dbReference type="InterPro" id="IPR050194">
    <property type="entry name" value="Glycosyltransferase_grp1"/>
</dbReference>
<dbReference type="Gene3D" id="3.40.50.2000">
    <property type="entry name" value="Glycogen Phosphorylase B"/>
    <property type="match status" value="2"/>
</dbReference>
<dbReference type="AlphaFoldDB" id="A0A1G7EJT5"/>
<feature type="domain" description="Glycosyltransferase subfamily 4-like N-terminal" evidence="3">
    <location>
        <begin position="18"/>
        <end position="208"/>
    </location>
</feature>
<evidence type="ECO:0000256" key="1">
    <source>
        <dbReference type="ARBA" id="ARBA00022676"/>
    </source>
</evidence>
<dbReference type="SUPFAM" id="SSF53756">
    <property type="entry name" value="UDP-Glycosyltransferase/glycogen phosphorylase"/>
    <property type="match status" value="1"/>
</dbReference>
<dbReference type="GO" id="GO:1901137">
    <property type="term" value="P:carbohydrate derivative biosynthetic process"/>
    <property type="evidence" value="ECO:0007669"/>
    <property type="project" value="UniProtKB-ARBA"/>
</dbReference>
<name>A0A1G7EJT5_9ACTN</name>
<dbReference type="STRING" id="675864.SAMN04489747_3970"/>
<organism evidence="4 5">
    <name type="scientific">Auraticoccus monumenti</name>
    <dbReference type="NCBI Taxonomy" id="675864"/>
    <lineage>
        <taxon>Bacteria</taxon>
        <taxon>Bacillati</taxon>
        <taxon>Actinomycetota</taxon>
        <taxon>Actinomycetes</taxon>
        <taxon>Propionibacteriales</taxon>
        <taxon>Propionibacteriaceae</taxon>
        <taxon>Auraticoccus</taxon>
    </lineage>
</organism>
<keyword evidence="5" id="KW-1185">Reference proteome</keyword>
<accession>A0A1G7EJT5</accession>
<dbReference type="PANTHER" id="PTHR45947">
    <property type="entry name" value="SULFOQUINOVOSYL TRANSFERASE SQD2"/>
    <property type="match status" value="1"/>
</dbReference>
<evidence type="ECO:0000313" key="5">
    <source>
        <dbReference type="Proteomes" id="UP000198546"/>
    </source>
</evidence>
<keyword evidence="2 4" id="KW-0808">Transferase</keyword>